<feature type="compositionally biased region" description="Basic and acidic residues" evidence="1">
    <location>
        <begin position="606"/>
        <end position="624"/>
    </location>
</feature>
<evidence type="ECO:0000256" key="1">
    <source>
        <dbReference type="SAM" id="MobiDB-lite"/>
    </source>
</evidence>
<organism evidence="3 4">
    <name type="scientific">Filobasidium floriforme</name>
    <dbReference type="NCBI Taxonomy" id="5210"/>
    <lineage>
        <taxon>Eukaryota</taxon>
        <taxon>Fungi</taxon>
        <taxon>Dikarya</taxon>
        <taxon>Basidiomycota</taxon>
        <taxon>Agaricomycotina</taxon>
        <taxon>Tremellomycetes</taxon>
        <taxon>Filobasidiales</taxon>
        <taxon>Filobasidiaceae</taxon>
        <taxon>Filobasidium</taxon>
    </lineage>
</organism>
<feature type="compositionally biased region" description="Polar residues" evidence="1">
    <location>
        <begin position="219"/>
        <end position="231"/>
    </location>
</feature>
<accession>A0A8K0NPT0</accession>
<feature type="region of interest" description="Disordered" evidence="1">
    <location>
        <begin position="217"/>
        <end position="291"/>
    </location>
</feature>
<feature type="compositionally biased region" description="Low complexity" evidence="1">
    <location>
        <begin position="625"/>
        <end position="635"/>
    </location>
</feature>
<proteinExistence type="predicted"/>
<dbReference type="PANTHER" id="PTHR39468:SF1">
    <property type="entry name" value="MTF2-LIKE C-TERMINAL DOMAIN-CONTAINING PROTEIN"/>
    <property type="match status" value="1"/>
</dbReference>
<feature type="compositionally biased region" description="Basic and acidic residues" evidence="1">
    <location>
        <begin position="588"/>
        <end position="598"/>
    </location>
</feature>
<feature type="compositionally biased region" description="Low complexity" evidence="1">
    <location>
        <begin position="261"/>
        <end position="281"/>
    </location>
</feature>
<dbReference type="OrthoDB" id="2444174at2759"/>
<dbReference type="PANTHER" id="PTHR39468">
    <property type="entry name" value="CHROMOSOME 7, WHOLE GENOME SHOTGUN SEQUENCE"/>
    <property type="match status" value="1"/>
</dbReference>
<dbReference type="InterPro" id="IPR043837">
    <property type="entry name" value="Mtf2-like_C"/>
</dbReference>
<dbReference type="GO" id="GO:0005739">
    <property type="term" value="C:mitochondrion"/>
    <property type="evidence" value="ECO:0007669"/>
    <property type="project" value="InterPro"/>
</dbReference>
<dbReference type="EMBL" id="JABELV010000096">
    <property type="protein sequence ID" value="KAG7531265.1"/>
    <property type="molecule type" value="Genomic_DNA"/>
</dbReference>
<dbReference type="AlphaFoldDB" id="A0A8K0NPT0"/>
<dbReference type="InterPro" id="IPR040009">
    <property type="entry name" value="Mtf2/C5D6.12-like"/>
</dbReference>
<evidence type="ECO:0000259" key="2">
    <source>
        <dbReference type="Pfam" id="PF19189"/>
    </source>
</evidence>
<feature type="domain" description="Mtf2-like C-terminal" evidence="2">
    <location>
        <begin position="302"/>
        <end position="457"/>
    </location>
</feature>
<comment type="caution">
    <text evidence="3">The sequence shown here is derived from an EMBL/GenBank/DDBJ whole genome shotgun (WGS) entry which is preliminary data.</text>
</comment>
<evidence type="ECO:0000313" key="4">
    <source>
        <dbReference type="Proteomes" id="UP000812966"/>
    </source>
</evidence>
<feature type="compositionally biased region" description="Low complexity" evidence="1">
    <location>
        <begin position="573"/>
        <end position="583"/>
    </location>
</feature>
<feature type="region of interest" description="Disordered" evidence="1">
    <location>
        <begin position="511"/>
        <end position="635"/>
    </location>
</feature>
<feature type="compositionally biased region" description="Basic and acidic residues" evidence="1">
    <location>
        <begin position="40"/>
        <end position="53"/>
    </location>
</feature>
<name>A0A8K0NPT0_9TREE</name>
<feature type="compositionally biased region" description="Basic and acidic residues" evidence="1">
    <location>
        <begin position="184"/>
        <end position="193"/>
    </location>
</feature>
<feature type="compositionally biased region" description="Basic and acidic residues" evidence="1">
    <location>
        <begin position="547"/>
        <end position="572"/>
    </location>
</feature>
<sequence>MSIPTLSTHRSLTVLGRRQLFSTRIASSSAGSSRRAFANDSKDDSKIVDEKPKQERLEDIFADLFDEKPLPSLRPPRPPAAKTAQSQLDAIYSRIGNDGNAQTDDSVLPSWVRSSPKVDAPRRNIFSDESGINYNSAPRKRSQMGASSSSGSPSSSARQGSEWRSDRSGTAGGGRGNRFGMQSDNDRTSRINNDRSMMTPKETKAFNSILNGMYKDHTGASTTKSAQSVESIETLESDKPERVVSAPLGYLDADPADSSRSTSNYNSAQSGSSTSNSNPSRTPRPVKPTMPAHEMEQATYDEFDRQKEIISGLGSDLEVWEWARENVFQTPSKAANLAEGETGAGQVELERKTRSPAFPASYSLVLAYLIKVFRDEFKNPHLALSAFTLARSHSIQSYVSGCSTAAYNEALETYWKSFRNLRRVEECVKEMSVNGVGWDRNTSRILSGIIETLSETQLSSPSAQFGAGQRRLEAEFGTEVLIRLGALEKRVEADVRSKEKGVRMLLGQLAAERRKREAASRPAVLPEVEEEERWGGREDGEGEGDEAGGRWEDDGEQRGGRREYGRGDRARSYEGSSGRSYEGGNRGRSYEDRGRGKPYENGNQERSYEGGQRRQSYPRRDDGGRSSSSRAEPWR</sequence>
<feature type="compositionally biased region" description="Low complexity" evidence="1">
    <location>
        <begin position="143"/>
        <end position="160"/>
    </location>
</feature>
<protein>
    <recommendedName>
        <fullName evidence="2">Mtf2-like C-terminal domain-containing protein</fullName>
    </recommendedName>
</protein>
<reference evidence="3" key="1">
    <citation type="submission" date="2020-04" db="EMBL/GenBank/DDBJ databases">
        <title>Analysis of mating type loci in Filobasidium floriforme.</title>
        <authorList>
            <person name="Nowrousian M."/>
        </authorList>
    </citation>
    <scope>NUCLEOTIDE SEQUENCE</scope>
    <source>
        <strain evidence="3">CBS 6242</strain>
    </source>
</reference>
<dbReference type="Proteomes" id="UP000812966">
    <property type="component" value="Unassembled WGS sequence"/>
</dbReference>
<feature type="compositionally biased region" description="Low complexity" evidence="1">
    <location>
        <begin position="25"/>
        <end position="36"/>
    </location>
</feature>
<evidence type="ECO:0000313" key="3">
    <source>
        <dbReference type="EMBL" id="KAG7531265.1"/>
    </source>
</evidence>
<dbReference type="Pfam" id="PF19189">
    <property type="entry name" value="Mtf2"/>
    <property type="match status" value="1"/>
</dbReference>
<gene>
    <name evidence="3" type="ORF">FFLO_04507</name>
</gene>
<feature type="region of interest" description="Disordered" evidence="1">
    <location>
        <begin position="25"/>
        <end position="53"/>
    </location>
</feature>
<keyword evidence="4" id="KW-1185">Reference proteome</keyword>
<feature type="region of interest" description="Disordered" evidence="1">
    <location>
        <begin position="67"/>
        <end position="200"/>
    </location>
</feature>